<dbReference type="RefSeq" id="WP_064508523.1">
    <property type="nucleotide sequence ID" value="NZ_JAYFSN010000035.1"/>
</dbReference>
<comment type="caution">
    <text evidence="3">The sequence shown here is derived from an EMBL/GenBank/DDBJ whole genome shotgun (WGS) entry which is preliminary data.</text>
</comment>
<name>A0A1A9MCW5_9XANT</name>
<reference evidence="3 4" key="1">
    <citation type="submission" date="2016-05" db="EMBL/GenBank/DDBJ databases">
        <title>Pathogenic, phenotypic and molecular characterisation of Xanthomonas nasturtii sp. nov. and Xanthomonas floridensis sp. nov., new species of Xanthomonas associated with watercress production in Florida.</title>
        <authorList>
            <person name="Vicente J.G."/>
            <person name="Rothwell S."/>
            <person name="Holub E.B."/>
            <person name="Studholme D.J."/>
        </authorList>
    </citation>
    <scope>NUCLEOTIDE SEQUENCE [LARGE SCALE GENOMIC DNA]</scope>
    <source>
        <strain evidence="3 4">WHRI 8848</strain>
    </source>
</reference>
<keyword evidence="1" id="KW-0175">Coiled coil</keyword>
<sequence length="181" mass="20023">MRNPLQEQLLKAGLVKKAQVDKVAREQVKQRHAKGGAAVPADTDKVDAARLQAERAERDRALAEERNAQLRKQEVLAQVRQIVETSKIKREGEIDYRFNDGSVIRSVLVNPTLRSQLASGALVIVRHGEGFELIPRAAAEKVYSRDAAAVVLDHGRGTAPAASDGDDDYYSQFKVPDDLIW</sequence>
<organism evidence="3 4">
    <name type="scientific">Xanthomonas floridensis</name>
    <dbReference type="NCBI Taxonomy" id="1843580"/>
    <lineage>
        <taxon>Bacteria</taxon>
        <taxon>Pseudomonadati</taxon>
        <taxon>Pseudomonadota</taxon>
        <taxon>Gammaproteobacteria</taxon>
        <taxon>Lysobacterales</taxon>
        <taxon>Lysobacteraceae</taxon>
        <taxon>Xanthomonas</taxon>
    </lineage>
</organism>
<dbReference type="Proteomes" id="UP000077659">
    <property type="component" value="Unassembled WGS sequence"/>
</dbReference>
<proteinExistence type="predicted"/>
<reference evidence="2 5" key="2">
    <citation type="submission" date="2023-12" db="EMBL/GenBank/DDBJ databases">
        <title>Genome sequencing of Xanthomonas floridensis.</title>
        <authorList>
            <person name="Greer S."/>
            <person name="Harrison J."/>
            <person name="Grant M."/>
            <person name="Vicente J."/>
            <person name="Studholme D."/>
        </authorList>
    </citation>
    <scope>NUCLEOTIDE SEQUENCE [LARGE SCALE GENOMIC DNA]</scope>
    <source>
        <strain evidence="2 5">WHRI 8848</strain>
    </source>
</reference>
<accession>A0A1A9MCW5</accession>
<dbReference type="AlphaFoldDB" id="A0A1A9MCW5"/>
<dbReference type="InterPro" id="IPR018636">
    <property type="entry name" value="DUF2058"/>
</dbReference>
<evidence type="ECO:0000313" key="5">
    <source>
        <dbReference type="Proteomes" id="UP001303614"/>
    </source>
</evidence>
<evidence type="ECO:0000313" key="2">
    <source>
        <dbReference type="EMBL" id="MEA5122585.1"/>
    </source>
</evidence>
<evidence type="ECO:0000313" key="3">
    <source>
        <dbReference type="EMBL" id="OAG67901.1"/>
    </source>
</evidence>
<dbReference type="EMBL" id="JAYFSO010000001">
    <property type="protein sequence ID" value="MEA5122585.1"/>
    <property type="molecule type" value="Genomic_DNA"/>
</dbReference>
<gene>
    <name evidence="3" type="ORF">A7D17_01660</name>
    <name evidence="2" type="ORF">VB146_01620</name>
</gene>
<dbReference type="OrthoDB" id="5294470at2"/>
<dbReference type="EMBL" id="LXNG01000012">
    <property type="protein sequence ID" value="OAG67901.1"/>
    <property type="molecule type" value="Genomic_DNA"/>
</dbReference>
<protein>
    <submittedName>
        <fullName evidence="2">DUF2058 domain-containing protein</fullName>
    </submittedName>
    <submittedName>
        <fullName evidence="3">Nucleoprotein/polynucleotide-associated enzyme</fullName>
    </submittedName>
</protein>
<feature type="coiled-coil region" evidence="1">
    <location>
        <begin position="46"/>
        <end position="73"/>
    </location>
</feature>
<dbReference type="STRING" id="1843580.A7D17_01660"/>
<evidence type="ECO:0000313" key="4">
    <source>
        <dbReference type="Proteomes" id="UP000077659"/>
    </source>
</evidence>
<evidence type="ECO:0000256" key="1">
    <source>
        <dbReference type="SAM" id="Coils"/>
    </source>
</evidence>
<dbReference type="Proteomes" id="UP001303614">
    <property type="component" value="Unassembled WGS sequence"/>
</dbReference>
<keyword evidence="5" id="KW-1185">Reference proteome</keyword>
<dbReference type="Pfam" id="PF09831">
    <property type="entry name" value="DUF2058"/>
    <property type="match status" value="1"/>
</dbReference>